<dbReference type="GO" id="GO:0008855">
    <property type="term" value="F:exodeoxyribonuclease VII activity"/>
    <property type="evidence" value="ECO:0007669"/>
    <property type="project" value="UniProtKB-UniRule"/>
</dbReference>
<keyword evidence="9" id="KW-1185">Reference proteome</keyword>
<evidence type="ECO:0000256" key="1">
    <source>
        <dbReference type="ARBA" id="ARBA00009998"/>
    </source>
</evidence>
<dbReference type="PANTHER" id="PTHR34137:SF1">
    <property type="entry name" value="EXODEOXYRIBONUCLEASE 7 SMALL SUBUNIT"/>
    <property type="match status" value="1"/>
</dbReference>
<dbReference type="GO" id="GO:0005829">
    <property type="term" value="C:cytosol"/>
    <property type="evidence" value="ECO:0007669"/>
    <property type="project" value="TreeGrafter"/>
</dbReference>
<organism evidence="8 9">
    <name type="scientific">Limnobacter thiooxidans</name>
    <dbReference type="NCBI Taxonomy" id="131080"/>
    <lineage>
        <taxon>Bacteria</taxon>
        <taxon>Pseudomonadati</taxon>
        <taxon>Pseudomonadota</taxon>
        <taxon>Betaproteobacteria</taxon>
        <taxon>Burkholderiales</taxon>
        <taxon>Burkholderiaceae</taxon>
        <taxon>Limnobacter</taxon>
    </lineage>
</organism>
<keyword evidence="5 6" id="KW-0269">Exonuclease</keyword>
<dbReference type="PANTHER" id="PTHR34137">
    <property type="entry name" value="EXODEOXYRIBONUCLEASE 7 SMALL SUBUNIT"/>
    <property type="match status" value="1"/>
</dbReference>
<proteinExistence type="inferred from homology"/>
<evidence type="ECO:0000256" key="5">
    <source>
        <dbReference type="ARBA" id="ARBA00022839"/>
    </source>
</evidence>
<keyword evidence="2 6" id="KW-0963">Cytoplasm</keyword>
<keyword evidence="3 6" id="KW-0540">Nuclease</keyword>
<dbReference type="Gene3D" id="1.10.287.1040">
    <property type="entry name" value="Exonuclease VII, small subunit"/>
    <property type="match status" value="1"/>
</dbReference>
<evidence type="ECO:0000256" key="2">
    <source>
        <dbReference type="ARBA" id="ARBA00022490"/>
    </source>
</evidence>
<dbReference type="GO" id="GO:0006308">
    <property type="term" value="P:DNA catabolic process"/>
    <property type="evidence" value="ECO:0007669"/>
    <property type="project" value="UniProtKB-UniRule"/>
</dbReference>
<evidence type="ECO:0000256" key="3">
    <source>
        <dbReference type="ARBA" id="ARBA00022722"/>
    </source>
</evidence>
<evidence type="ECO:0000256" key="6">
    <source>
        <dbReference type="HAMAP-Rule" id="MF_00337"/>
    </source>
</evidence>
<dbReference type="RefSeq" id="WP_130558140.1">
    <property type="nucleotide sequence ID" value="NZ_AP028947.1"/>
</dbReference>
<dbReference type="InterPro" id="IPR037004">
    <property type="entry name" value="Exonuc_VII_ssu_sf"/>
</dbReference>
<protein>
    <recommendedName>
        <fullName evidence="6">Exodeoxyribonuclease 7 small subunit</fullName>
        <ecNumber evidence="6">3.1.11.6</ecNumber>
    </recommendedName>
    <alternativeName>
        <fullName evidence="6">Exodeoxyribonuclease VII small subunit</fullName>
        <shortName evidence="6">Exonuclease VII small subunit</shortName>
    </alternativeName>
</protein>
<evidence type="ECO:0000256" key="7">
    <source>
        <dbReference type="SAM" id="MobiDB-lite"/>
    </source>
</evidence>
<comment type="similarity">
    <text evidence="1 6">Belongs to the XseB family.</text>
</comment>
<feature type="region of interest" description="Disordered" evidence="7">
    <location>
        <begin position="1"/>
        <end position="22"/>
    </location>
</feature>
<evidence type="ECO:0000256" key="4">
    <source>
        <dbReference type="ARBA" id="ARBA00022801"/>
    </source>
</evidence>
<reference evidence="8 9" key="1">
    <citation type="submission" date="2023-10" db="EMBL/GenBank/DDBJ databases">
        <title>Complete Genome Sequence of Limnobacter thiooxidans CS-K2T, Isolated from freshwater lake sediments in Bavaria, Germany.</title>
        <authorList>
            <person name="Naruki M."/>
            <person name="Watanabe A."/>
            <person name="Warashina T."/>
            <person name="Morita T."/>
            <person name="Arakawa K."/>
        </authorList>
    </citation>
    <scope>NUCLEOTIDE SEQUENCE [LARGE SCALE GENOMIC DNA]</scope>
    <source>
        <strain evidence="8 9">CS-K2</strain>
    </source>
</reference>
<dbReference type="InterPro" id="IPR003761">
    <property type="entry name" value="Exonuc_VII_S"/>
</dbReference>
<sequence>MSPSKAKTAPAQANLPDDQAPPASFEAAVAELEALVDVMDSQNMGLDQLLTDYKRGAFLVKYCRDRLNQVRQEVTEIELGLNKPVAEGEQ</sequence>
<keyword evidence="4 6" id="KW-0378">Hydrolase</keyword>
<dbReference type="SUPFAM" id="SSF116842">
    <property type="entry name" value="XseB-like"/>
    <property type="match status" value="1"/>
</dbReference>
<comment type="function">
    <text evidence="6">Bidirectionally degrades single-stranded DNA into large acid-insoluble oligonucleotides, which are then degraded further into small acid-soluble oligonucleotides.</text>
</comment>
<evidence type="ECO:0000313" key="8">
    <source>
        <dbReference type="EMBL" id="BET25374.1"/>
    </source>
</evidence>
<dbReference type="Pfam" id="PF02609">
    <property type="entry name" value="Exonuc_VII_S"/>
    <property type="match status" value="1"/>
</dbReference>
<dbReference type="Proteomes" id="UP001329151">
    <property type="component" value="Chromosome"/>
</dbReference>
<comment type="catalytic activity">
    <reaction evidence="6">
        <text>Exonucleolytic cleavage in either 5'- to 3'- or 3'- to 5'-direction to yield nucleoside 5'-phosphates.</text>
        <dbReference type="EC" id="3.1.11.6"/>
    </reaction>
</comment>
<comment type="subunit">
    <text evidence="6">Heterooligomer composed of large and small subunits.</text>
</comment>
<name>A0AA86J1V5_9BURK</name>
<dbReference type="NCBIfam" id="TIGR01280">
    <property type="entry name" value="xseB"/>
    <property type="match status" value="1"/>
</dbReference>
<dbReference type="EMBL" id="AP028947">
    <property type="protein sequence ID" value="BET25374.1"/>
    <property type="molecule type" value="Genomic_DNA"/>
</dbReference>
<dbReference type="HAMAP" id="MF_00337">
    <property type="entry name" value="Exonuc_7_S"/>
    <property type="match status" value="1"/>
</dbReference>
<dbReference type="GO" id="GO:0009318">
    <property type="term" value="C:exodeoxyribonuclease VII complex"/>
    <property type="evidence" value="ECO:0007669"/>
    <property type="project" value="UniProtKB-UniRule"/>
</dbReference>
<dbReference type="EC" id="3.1.11.6" evidence="6"/>
<gene>
    <name evidence="6" type="primary">xseB</name>
    <name evidence="8" type="ORF">RGQ30_08750</name>
</gene>
<comment type="subcellular location">
    <subcellularLocation>
        <location evidence="6">Cytoplasm</location>
    </subcellularLocation>
</comment>
<dbReference type="KEGG" id="lto:RGQ30_08750"/>
<evidence type="ECO:0000313" key="9">
    <source>
        <dbReference type="Proteomes" id="UP001329151"/>
    </source>
</evidence>
<accession>A0AA86J1V5</accession>
<dbReference type="AlphaFoldDB" id="A0AA86J1V5"/>